<dbReference type="InterPro" id="IPR050300">
    <property type="entry name" value="GDXG_lipolytic_enzyme"/>
</dbReference>
<dbReference type="InterPro" id="IPR013094">
    <property type="entry name" value="AB_hydrolase_3"/>
</dbReference>
<proteinExistence type="predicted"/>
<organism evidence="4 5">
    <name type="scientific">Halobellus limi</name>
    <dbReference type="NCBI Taxonomy" id="699433"/>
    <lineage>
        <taxon>Archaea</taxon>
        <taxon>Methanobacteriati</taxon>
        <taxon>Methanobacteriota</taxon>
        <taxon>Stenosarchaea group</taxon>
        <taxon>Halobacteria</taxon>
        <taxon>Halobacteriales</taxon>
        <taxon>Haloferacaceae</taxon>
        <taxon>Halobellus</taxon>
    </lineage>
</organism>
<evidence type="ECO:0000313" key="4">
    <source>
        <dbReference type="EMBL" id="SEG62885.1"/>
    </source>
</evidence>
<reference evidence="3 6" key="2">
    <citation type="journal article" date="2019" name="Nat. Commun.">
        <title>A new type of DNA phosphorothioation-based antiviral system in archaea.</title>
        <authorList>
            <person name="Xiong L."/>
            <person name="Liu S."/>
            <person name="Chen S."/>
            <person name="Xiao Y."/>
            <person name="Zhu B."/>
            <person name="Gao Y."/>
            <person name="Zhang Y."/>
            <person name="Chen B."/>
            <person name="Luo J."/>
            <person name="Deng Z."/>
            <person name="Chen X."/>
            <person name="Wang L."/>
            <person name="Chen S."/>
        </authorList>
    </citation>
    <scope>NUCLEOTIDE SEQUENCE [LARGE SCALE GENOMIC DNA]</scope>
    <source>
        <strain evidence="3 6">CGMCC 1.10331</strain>
        <plasmid evidence="3 6">unnamed2</plasmid>
    </source>
</reference>
<dbReference type="SUPFAM" id="SSF53474">
    <property type="entry name" value="alpha/beta-Hydrolases"/>
    <property type="match status" value="1"/>
</dbReference>
<gene>
    <name evidence="3" type="ORF">DV707_16685</name>
    <name evidence="4" type="ORF">SAMN04488133_2927</name>
</gene>
<dbReference type="PANTHER" id="PTHR48081:SF8">
    <property type="entry name" value="ALPHA_BETA HYDROLASE FOLD-3 DOMAIN-CONTAINING PROTEIN-RELATED"/>
    <property type="match status" value="1"/>
</dbReference>
<dbReference type="GO" id="GO:0016787">
    <property type="term" value="F:hydrolase activity"/>
    <property type="evidence" value="ECO:0007669"/>
    <property type="project" value="UniProtKB-KW"/>
</dbReference>
<dbReference type="Pfam" id="PF07859">
    <property type="entry name" value="Abhydrolase_3"/>
    <property type="match status" value="1"/>
</dbReference>
<dbReference type="Gene3D" id="3.40.50.1820">
    <property type="entry name" value="alpha/beta hydrolase"/>
    <property type="match status" value="1"/>
</dbReference>
<evidence type="ECO:0000256" key="1">
    <source>
        <dbReference type="ARBA" id="ARBA00022801"/>
    </source>
</evidence>
<dbReference type="Proteomes" id="UP000236740">
    <property type="component" value="Unassembled WGS sequence"/>
</dbReference>
<dbReference type="OrthoDB" id="33195at2157"/>
<dbReference type="Proteomes" id="UP000296733">
    <property type="component" value="Plasmid unnamed2"/>
</dbReference>
<keyword evidence="5" id="KW-1185">Reference proteome</keyword>
<dbReference type="KEGG" id="hlm:DV707_16685"/>
<evidence type="ECO:0000313" key="3">
    <source>
        <dbReference type="EMBL" id="QCC49505.1"/>
    </source>
</evidence>
<dbReference type="EMBL" id="CP031313">
    <property type="protein sequence ID" value="QCC49505.1"/>
    <property type="molecule type" value="Genomic_DNA"/>
</dbReference>
<evidence type="ECO:0000313" key="6">
    <source>
        <dbReference type="Proteomes" id="UP000296733"/>
    </source>
</evidence>
<geneLocation type="plasmid" evidence="3">
    <name>unnamed2</name>
</geneLocation>
<evidence type="ECO:0000313" key="5">
    <source>
        <dbReference type="Proteomes" id="UP000236740"/>
    </source>
</evidence>
<keyword evidence="1 3" id="KW-0378">Hydrolase</keyword>
<dbReference type="EMBL" id="FNVN01000005">
    <property type="protein sequence ID" value="SEG62885.1"/>
    <property type="molecule type" value="Genomic_DNA"/>
</dbReference>
<keyword evidence="3" id="KW-0614">Plasmid</keyword>
<protein>
    <submittedName>
        <fullName evidence="4">Acetyl esterase</fullName>
    </submittedName>
    <submittedName>
        <fullName evidence="3">Alpha/beta hydrolase</fullName>
    </submittedName>
</protein>
<feature type="domain" description="Alpha/beta hydrolase fold-3" evidence="2">
    <location>
        <begin position="72"/>
        <end position="276"/>
    </location>
</feature>
<evidence type="ECO:0000259" key="2">
    <source>
        <dbReference type="Pfam" id="PF07859"/>
    </source>
</evidence>
<dbReference type="InterPro" id="IPR029058">
    <property type="entry name" value="AB_hydrolase_fold"/>
</dbReference>
<accession>A0A1H6BR02</accession>
<dbReference type="AlphaFoldDB" id="A0A1H6BR02"/>
<name>A0A1H6BR02_9EURY</name>
<reference evidence="4 5" key="1">
    <citation type="submission" date="2016-10" db="EMBL/GenBank/DDBJ databases">
        <authorList>
            <person name="de Groot N.N."/>
        </authorList>
    </citation>
    <scope>NUCLEOTIDE SEQUENCE [LARGE SCALE GENOMIC DNA]</scope>
    <source>
        <strain evidence="4 5">CGMCC 1.10331</strain>
    </source>
</reference>
<sequence length="301" mass="32396">MRDVLEQVTAREDPPAWALSTPAARQIAEELYADRDHSASVERERAFSIPGPTGEMAVRLYEPAEDGPRPALVYYHGGGFVRGSLDTHDSLCRALAEASAATVISVDYRRAPENRFPAALRDAHAAFEWVCEHAADIGCNPDQVAVGGDSAGGNLAAASTLLARDSGGPTPAYQLLIYPALDPNRTDALPADAPALLTREGMSWYWNQYLGDVVHGANSYAAPLRAETLADLPPATVLTCEFDPLRAEGRDYARRLEADGVAVESVDVDGHAHGYLLFPELDATDEEIAALARSLPWETET</sequence>
<dbReference type="PANTHER" id="PTHR48081">
    <property type="entry name" value="AB HYDROLASE SUPERFAMILY PROTEIN C4A8.06C"/>
    <property type="match status" value="1"/>
</dbReference>